<accession>A0A317XDE0</accession>
<dbReference type="OrthoDB" id="4828117at2759"/>
<sequence>MVNWKLPEPTDRLIAALIAAHPALKIDYQTMVIYFGQGANYDTMHGRLRRCHILAEELQKETRERGGITDLPRARKSTTGTGFSTPRTPRGPRNGIQKASSSSSSRGKVFPRPLDLVTPTRSGPAARNGGSAIEAITIDDDFMELESTIRPAVKTDSRTVFPIVDTSSEDDIEIIDHPASFRIGKVEQPPQPSNTFFSYSGINNENGYGLKPERTESVLLDTTTNEADRAKTVAPIPPPSNLTTDPFNTSMGGFFVNSDYDIDDIYGGVA</sequence>
<feature type="compositionally biased region" description="Polar residues" evidence="1">
    <location>
        <begin position="77"/>
        <end position="87"/>
    </location>
</feature>
<dbReference type="RefSeq" id="XP_025471679.1">
    <property type="nucleotide sequence ID" value="XM_025614877.1"/>
</dbReference>
<dbReference type="Proteomes" id="UP000246702">
    <property type="component" value="Unassembled WGS sequence"/>
</dbReference>
<gene>
    <name evidence="2" type="ORF">BO94DRAFT_571573</name>
</gene>
<evidence type="ECO:0000313" key="2">
    <source>
        <dbReference type="EMBL" id="PWY94918.1"/>
    </source>
</evidence>
<dbReference type="AlphaFoldDB" id="A0A317XDE0"/>
<feature type="region of interest" description="Disordered" evidence="1">
    <location>
        <begin position="62"/>
        <end position="129"/>
    </location>
</feature>
<proteinExistence type="predicted"/>
<evidence type="ECO:0000313" key="3">
    <source>
        <dbReference type="Proteomes" id="UP000246702"/>
    </source>
</evidence>
<evidence type="ECO:0000256" key="1">
    <source>
        <dbReference type="SAM" id="MobiDB-lite"/>
    </source>
</evidence>
<organism evidence="2 3">
    <name type="scientific">Aspergillus sclerotioniger CBS 115572</name>
    <dbReference type="NCBI Taxonomy" id="1450535"/>
    <lineage>
        <taxon>Eukaryota</taxon>
        <taxon>Fungi</taxon>
        <taxon>Dikarya</taxon>
        <taxon>Ascomycota</taxon>
        <taxon>Pezizomycotina</taxon>
        <taxon>Eurotiomycetes</taxon>
        <taxon>Eurotiomycetidae</taxon>
        <taxon>Eurotiales</taxon>
        <taxon>Aspergillaceae</taxon>
        <taxon>Aspergillus</taxon>
        <taxon>Aspergillus subgen. Circumdati</taxon>
    </lineage>
</organism>
<protein>
    <submittedName>
        <fullName evidence="2">Uncharacterized protein</fullName>
    </submittedName>
</protein>
<name>A0A317XDE0_9EURO</name>
<dbReference type="GeneID" id="37117020"/>
<dbReference type="EMBL" id="MSFK01000003">
    <property type="protein sequence ID" value="PWY94918.1"/>
    <property type="molecule type" value="Genomic_DNA"/>
</dbReference>
<keyword evidence="3" id="KW-1185">Reference proteome</keyword>
<comment type="caution">
    <text evidence="2">The sequence shown here is derived from an EMBL/GenBank/DDBJ whole genome shotgun (WGS) entry which is preliminary data.</text>
</comment>
<reference evidence="2 3" key="1">
    <citation type="submission" date="2016-12" db="EMBL/GenBank/DDBJ databases">
        <title>The genomes of Aspergillus section Nigri reveals drivers in fungal speciation.</title>
        <authorList>
            <consortium name="DOE Joint Genome Institute"/>
            <person name="Vesth T.C."/>
            <person name="Nybo J."/>
            <person name="Theobald S."/>
            <person name="Brandl J."/>
            <person name="Frisvad J.C."/>
            <person name="Nielsen K.F."/>
            <person name="Lyhne E.K."/>
            <person name="Kogle M.E."/>
            <person name="Kuo A."/>
            <person name="Riley R."/>
            <person name="Clum A."/>
            <person name="Nolan M."/>
            <person name="Lipzen A."/>
            <person name="Salamov A."/>
            <person name="Henrissat B."/>
            <person name="Wiebenga A."/>
            <person name="De Vries R.P."/>
            <person name="Grigoriev I.V."/>
            <person name="Mortensen U.H."/>
            <person name="Andersen M.R."/>
            <person name="Baker S.E."/>
        </authorList>
    </citation>
    <scope>NUCLEOTIDE SEQUENCE [LARGE SCALE GENOMIC DNA]</scope>
    <source>
        <strain evidence="2 3">CBS 115572</strain>
    </source>
</reference>
<dbReference type="STRING" id="1450535.A0A317XDE0"/>